<dbReference type="RefSeq" id="WP_103893862.1">
    <property type="nucleotide sequence ID" value="NZ_CP018839.1"/>
</dbReference>
<comment type="similarity">
    <text evidence="1">Belongs to the SIMIBI class G3E GTPase family. ArgK/MeaB subfamily.</text>
</comment>
<organism evidence="6 7">
    <name type="scientific">Thauera chlorobenzoica</name>
    <dbReference type="NCBI Taxonomy" id="96773"/>
    <lineage>
        <taxon>Bacteria</taxon>
        <taxon>Pseudomonadati</taxon>
        <taxon>Pseudomonadota</taxon>
        <taxon>Betaproteobacteria</taxon>
        <taxon>Rhodocyclales</taxon>
        <taxon>Zoogloeaceae</taxon>
        <taxon>Thauera</taxon>
    </lineage>
</organism>
<dbReference type="KEGG" id="tcl:Tchl_1896"/>
<dbReference type="SUPFAM" id="SSF52540">
    <property type="entry name" value="P-loop containing nucleoside triphosphate hydrolases"/>
    <property type="match status" value="1"/>
</dbReference>
<proteinExistence type="inferred from homology"/>
<keyword evidence="3" id="KW-0378">Hydrolase</keyword>
<evidence type="ECO:0000256" key="4">
    <source>
        <dbReference type="ARBA" id="ARBA00023134"/>
    </source>
</evidence>
<keyword evidence="2" id="KW-0547">Nucleotide-binding</keyword>
<dbReference type="GO" id="GO:0003924">
    <property type="term" value="F:GTPase activity"/>
    <property type="evidence" value="ECO:0007669"/>
    <property type="project" value="InterPro"/>
</dbReference>
<dbReference type="Pfam" id="PF03308">
    <property type="entry name" value="MeaB"/>
    <property type="match status" value="1"/>
</dbReference>
<name>A0A1H5XA90_9RHOO</name>
<dbReference type="AlphaFoldDB" id="A0A1H5XA90"/>
<keyword evidence="7" id="KW-1185">Reference proteome</keyword>
<dbReference type="PANTHER" id="PTHR43087">
    <property type="entry name" value="LYSINE/ARGININE/ORNITHINE TRANSPORT SYSTEM KINASE"/>
    <property type="match status" value="1"/>
</dbReference>
<dbReference type="Pfam" id="PF02625">
    <property type="entry name" value="XdhC_CoxI"/>
    <property type="match status" value="1"/>
</dbReference>
<dbReference type="InterPro" id="IPR005129">
    <property type="entry name" value="GTPase_ArgK"/>
</dbReference>
<evidence type="ECO:0000256" key="1">
    <source>
        <dbReference type="ARBA" id="ARBA00009625"/>
    </source>
</evidence>
<evidence type="ECO:0000256" key="3">
    <source>
        <dbReference type="ARBA" id="ARBA00022801"/>
    </source>
</evidence>
<dbReference type="NCBIfam" id="TIGR00750">
    <property type="entry name" value="lao"/>
    <property type="match status" value="1"/>
</dbReference>
<evidence type="ECO:0000313" key="7">
    <source>
        <dbReference type="Proteomes" id="UP000185739"/>
    </source>
</evidence>
<dbReference type="PANTHER" id="PTHR43087:SF1">
    <property type="entry name" value="LAO_AO TRANSPORT SYSTEM ATPASE"/>
    <property type="match status" value="1"/>
</dbReference>
<dbReference type="InterPro" id="IPR003777">
    <property type="entry name" value="XdhC_CoxI"/>
</dbReference>
<evidence type="ECO:0000256" key="2">
    <source>
        <dbReference type="ARBA" id="ARBA00022741"/>
    </source>
</evidence>
<dbReference type="STRING" id="96773.Tchl_1896"/>
<reference evidence="6 7" key="1">
    <citation type="submission" date="2016-12" db="EMBL/GenBank/DDBJ databases">
        <title>Complete genome sequence of Thauera chlorobenzoica, a Betaproteobacterium degrading haloaromatics anaerobically to CO2 and halides.</title>
        <authorList>
            <person name="Goris T."/>
            <person name="Mergelsberg M."/>
            <person name="Boll M."/>
        </authorList>
    </citation>
    <scope>NUCLEOTIDE SEQUENCE [LARGE SCALE GENOMIC DNA]</scope>
    <source>
        <strain evidence="6 7">3CB1</strain>
    </source>
</reference>
<dbReference type="Gene3D" id="3.40.50.300">
    <property type="entry name" value="P-loop containing nucleotide triphosphate hydrolases"/>
    <property type="match status" value="1"/>
</dbReference>
<dbReference type="InterPro" id="IPR003593">
    <property type="entry name" value="AAA+_ATPase"/>
</dbReference>
<dbReference type="SMART" id="SM00382">
    <property type="entry name" value="AAA"/>
    <property type="match status" value="1"/>
</dbReference>
<dbReference type="GO" id="GO:0016301">
    <property type="term" value="F:kinase activity"/>
    <property type="evidence" value="ECO:0007669"/>
    <property type="project" value="UniProtKB-KW"/>
</dbReference>
<keyword evidence="6" id="KW-0418">Kinase</keyword>
<dbReference type="InterPro" id="IPR052040">
    <property type="entry name" value="GTPase/Isobutyryl-CoA_mutase"/>
</dbReference>
<accession>A0A1H5XA90</accession>
<keyword evidence="5" id="KW-0143">Chaperone</keyword>
<evidence type="ECO:0000256" key="5">
    <source>
        <dbReference type="ARBA" id="ARBA00023186"/>
    </source>
</evidence>
<keyword evidence="4" id="KW-0342">GTP-binding</keyword>
<sequence>MRSSIPDLSALRAGSRTVLARLLTQVENADEALVPLLEQLAPWLGRAQVLGITGAPGAGKSTLINALLAELRRRGQRMAVLAIDPSSPVSGGALLGDRVRMGEHGEDEQVFIRSLASRGALGGLARAAERMVDVLDAAGFDVVIVETVGVGQSEVDIRHLADCRVVVCAPSLGDEVQAAKAGILEIADILVVNKADLPQAARTVHDLQASGVLRSVDGWTVELVPTVASAGQGVAALADLVERHARSAGVGRRRAAPAATADADGGGSRPAPPASDEALFAQIADWRAQGRGVALATVVRTWGSSPRPEGSHLAADERCEFIGSVSGGCIEAAVIDEAQRVIASGEPRLLEFGVSDEQAWEVGLACGGRIQVYVERIG</sequence>
<dbReference type="GO" id="GO:0005525">
    <property type="term" value="F:GTP binding"/>
    <property type="evidence" value="ECO:0007669"/>
    <property type="project" value="UniProtKB-KW"/>
</dbReference>
<gene>
    <name evidence="6" type="ORF">Tchl_1896</name>
</gene>
<dbReference type="Proteomes" id="UP000185739">
    <property type="component" value="Chromosome"/>
</dbReference>
<keyword evidence="6" id="KW-0808">Transferase</keyword>
<dbReference type="EMBL" id="CP018839">
    <property type="protein sequence ID" value="APR04743.1"/>
    <property type="molecule type" value="Genomic_DNA"/>
</dbReference>
<dbReference type="InterPro" id="IPR027417">
    <property type="entry name" value="P-loop_NTPase"/>
</dbReference>
<evidence type="ECO:0000313" key="6">
    <source>
        <dbReference type="EMBL" id="APR04743.1"/>
    </source>
</evidence>
<protein>
    <submittedName>
        <fullName evidence="6">Putative periplasmic protein kinase ArgK and related GTPases of G3E family</fullName>
    </submittedName>
</protein>